<dbReference type="CDD" id="cd00180">
    <property type="entry name" value="PKc"/>
    <property type="match status" value="1"/>
</dbReference>
<dbReference type="EMBL" id="CP002345">
    <property type="protein sequence ID" value="ADQ79050.1"/>
    <property type="molecule type" value="Genomic_DNA"/>
</dbReference>
<keyword evidence="6" id="KW-0418">Kinase</keyword>
<dbReference type="RefSeq" id="WP_013444419.1">
    <property type="nucleotide sequence ID" value="NC_014734.1"/>
</dbReference>
<gene>
    <name evidence="6" type="ordered locus">Palpr_0900</name>
</gene>
<dbReference type="Gene3D" id="1.10.510.10">
    <property type="entry name" value="Transferase(Phosphotransferase) domain 1"/>
    <property type="match status" value="1"/>
</dbReference>
<feature type="domain" description="Protein kinase" evidence="5">
    <location>
        <begin position="14"/>
        <end position="335"/>
    </location>
</feature>
<evidence type="ECO:0000256" key="2">
    <source>
        <dbReference type="ARBA" id="ARBA00022741"/>
    </source>
</evidence>
<evidence type="ECO:0000256" key="3">
    <source>
        <dbReference type="ARBA" id="ARBA00022840"/>
    </source>
</evidence>
<dbReference type="OrthoDB" id="9813021at2"/>
<comment type="similarity">
    <text evidence="1">Belongs to the protein kinase superfamily. STE Ser/Thr protein kinase family. STE20 subfamily.</text>
</comment>
<dbReference type="PANTHER" id="PTHR45832">
    <property type="entry name" value="SERINE/THREONINE-PROTEIN KINASE SAMKA-RELATED-RELATED"/>
    <property type="match status" value="1"/>
</dbReference>
<dbReference type="HOGENOM" id="CLU_063029_0_0_10"/>
<dbReference type="InterPro" id="IPR017441">
    <property type="entry name" value="Protein_kinase_ATP_BS"/>
</dbReference>
<keyword evidence="6" id="KW-0723">Serine/threonine-protein kinase</keyword>
<dbReference type="AlphaFoldDB" id="E4T2V6"/>
<evidence type="ECO:0000313" key="7">
    <source>
        <dbReference type="Proteomes" id="UP000008718"/>
    </source>
</evidence>
<sequence>MKSNIIEFLRKKDFRFESNIGQGGTGKTVLLKDELINELFVCKKYSPYYKSDKEKYFKNFVDEIKILHSLFHLNLVRVFNYYLYPELHTGYILMEYIKGIQISDFIRNNPERINSVFTQTIDGFRYLEENKILHRDIRPDNILVSEKGVVKIIDFGFGKIIEFDDKFNKSISLNWRYSTPNEFSLEIYDFKTEVYFVGKLFEEIIKENDIENLKYTQILNKMINPKYDERIHSFFDVSREILSDCSNSIYFTDDEKQVYQIFAGRLVEIFSKICDDSEYISNLDTIIMELETIYRNSILEDEIQNPTRIASCFIKGQYYYNKNIRFYVENLESFIRMMKSSSFDRKKIILNNLWQRLDRIKRYPKESNSDLPF</sequence>
<evidence type="ECO:0000259" key="5">
    <source>
        <dbReference type="PROSITE" id="PS50011"/>
    </source>
</evidence>
<dbReference type="PROSITE" id="PS50011">
    <property type="entry name" value="PROTEIN_KINASE_DOM"/>
    <property type="match status" value="1"/>
</dbReference>
<dbReference type="SUPFAM" id="SSF56112">
    <property type="entry name" value="Protein kinase-like (PK-like)"/>
    <property type="match status" value="1"/>
</dbReference>
<protein>
    <submittedName>
        <fullName evidence="6">Serine/threonine protein kinase</fullName>
    </submittedName>
</protein>
<dbReference type="PROSITE" id="PS00109">
    <property type="entry name" value="PROTEIN_KINASE_TYR"/>
    <property type="match status" value="1"/>
</dbReference>
<keyword evidence="6" id="KW-0808">Transferase</keyword>
<dbReference type="InterPro" id="IPR020635">
    <property type="entry name" value="Tyr_kinase_cat_dom"/>
</dbReference>
<dbReference type="InterPro" id="IPR000719">
    <property type="entry name" value="Prot_kinase_dom"/>
</dbReference>
<evidence type="ECO:0000313" key="6">
    <source>
        <dbReference type="EMBL" id="ADQ79050.1"/>
    </source>
</evidence>
<dbReference type="PROSITE" id="PS00107">
    <property type="entry name" value="PROTEIN_KINASE_ATP"/>
    <property type="match status" value="1"/>
</dbReference>
<accession>E4T2V6</accession>
<feature type="binding site" evidence="4">
    <location>
        <position position="43"/>
    </location>
    <ligand>
        <name>ATP</name>
        <dbReference type="ChEBI" id="CHEBI:30616"/>
    </ligand>
</feature>
<evidence type="ECO:0000256" key="1">
    <source>
        <dbReference type="ARBA" id="ARBA00008874"/>
    </source>
</evidence>
<dbReference type="SMART" id="SM00219">
    <property type="entry name" value="TyrKc"/>
    <property type="match status" value="1"/>
</dbReference>
<dbReference type="eggNOG" id="COG0515">
    <property type="taxonomic scope" value="Bacteria"/>
</dbReference>
<dbReference type="Pfam" id="PF00069">
    <property type="entry name" value="Pkinase"/>
    <property type="match status" value="1"/>
</dbReference>
<reference evidence="6 7" key="2">
    <citation type="journal article" date="2011" name="Stand. Genomic Sci.">
        <title>Complete genome sequence of Paludibacter propionicigenes type strain (WB4).</title>
        <authorList>
            <person name="Gronow S."/>
            <person name="Munk C."/>
            <person name="Lapidus A."/>
            <person name="Nolan M."/>
            <person name="Lucas S."/>
            <person name="Hammon N."/>
            <person name="Deshpande S."/>
            <person name="Cheng J.F."/>
            <person name="Tapia R."/>
            <person name="Han C."/>
            <person name="Goodwin L."/>
            <person name="Pitluck S."/>
            <person name="Liolios K."/>
            <person name="Ivanova N."/>
            <person name="Mavromatis K."/>
            <person name="Mikhailova N."/>
            <person name="Pati A."/>
            <person name="Chen A."/>
            <person name="Palaniappan K."/>
            <person name="Land M."/>
            <person name="Hauser L."/>
            <person name="Chang Y.J."/>
            <person name="Jeffries C.D."/>
            <person name="Brambilla E."/>
            <person name="Rohde M."/>
            <person name="Goker M."/>
            <person name="Detter J.C."/>
            <person name="Woyke T."/>
            <person name="Bristow J."/>
            <person name="Eisen J.A."/>
            <person name="Markowitz V."/>
            <person name="Hugenholtz P."/>
            <person name="Kyrpides N.C."/>
            <person name="Klenk H.P."/>
        </authorList>
    </citation>
    <scope>NUCLEOTIDE SEQUENCE [LARGE SCALE GENOMIC DNA]</scope>
    <source>
        <strain evidence="7">DSM 17365 / JCM 13257 / WB4</strain>
    </source>
</reference>
<dbReference type="InterPro" id="IPR008266">
    <property type="entry name" value="Tyr_kinase_AS"/>
</dbReference>
<dbReference type="PANTHER" id="PTHR45832:SF22">
    <property type="entry name" value="SERINE_THREONINE-PROTEIN KINASE SAMKA-RELATED"/>
    <property type="match status" value="1"/>
</dbReference>
<organism evidence="6 7">
    <name type="scientific">Paludibacter propionicigenes (strain DSM 17365 / JCM 13257 / WB4)</name>
    <dbReference type="NCBI Taxonomy" id="694427"/>
    <lineage>
        <taxon>Bacteria</taxon>
        <taxon>Pseudomonadati</taxon>
        <taxon>Bacteroidota</taxon>
        <taxon>Bacteroidia</taxon>
        <taxon>Bacteroidales</taxon>
        <taxon>Paludibacteraceae</taxon>
        <taxon>Paludibacter</taxon>
    </lineage>
</organism>
<keyword evidence="7" id="KW-1185">Reference proteome</keyword>
<dbReference type="STRING" id="694427.Palpr_0900"/>
<reference key="1">
    <citation type="submission" date="2010-11" db="EMBL/GenBank/DDBJ databases">
        <title>The complete genome of Paludibacter propionicigenes DSM 17365.</title>
        <authorList>
            <consortium name="US DOE Joint Genome Institute (JGI-PGF)"/>
            <person name="Lucas S."/>
            <person name="Copeland A."/>
            <person name="Lapidus A."/>
            <person name="Bruce D."/>
            <person name="Goodwin L."/>
            <person name="Pitluck S."/>
            <person name="Kyrpides N."/>
            <person name="Mavromatis K."/>
            <person name="Ivanova N."/>
            <person name="Munk A.C."/>
            <person name="Brettin T."/>
            <person name="Detter J.C."/>
            <person name="Han C."/>
            <person name="Tapia R."/>
            <person name="Land M."/>
            <person name="Hauser L."/>
            <person name="Markowitz V."/>
            <person name="Cheng J.-F."/>
            <person name="Hugenholtz P."/>
            <person name="Woyke T."/>
            <person name="Wu D."/>
            <person name="Gronow S."/>
            <person name="Wellnitz S."/>
            <person name="Brambilla E."/>
            <person name="Klenk H.-P."/>
            <person name="Eisen J.A."/>
        </authorList>
    </citation>
    <scope>NUCLEOTIDE SEQUENCE</scope>
    <source>
        <strain>WB4</strain>
    </source>
</reference>
<dbReference type="KEGG" id="ppn:Palpr_0900"/>
<dbReference type="InterPro" id="IPR011009">
    <property type="entry name" value="Kinase-like_dom_sf"/>
</dbReference>
<evidence type="ECO:0000256" key="4">
    <source>
        <dbReference type="PROSITE-ProRule" id="PRU10141"/>
    </source>
</evidence>
<dbReference type="GO" id="GO:0004713">
    <property type="term" value="F:protein tyrosine kinase activity"/>
    <property type="evidence" value="ECO:0007669"/>
    <property type="project" value="InterPro"/>
</dbReference>
<dbReference type="InterPro" id="IPR051931">
    <property type="entry name" value="PAK3-like"/>
</dbReference>
<keyword evidence="2 4" id="KW-0547">Nucleotide-binding</keyword>
<proteinExistence type="inferred from homology"/>
<keyword evidence="3 4" id="KW-0067">ATP-binding</keyword>
<name>E4T2V6_PALPW</name>
<dbReference type="Proteomes" id="UP000008718">
    <property type="component" value="Chromosome"/>
</dbReference>
<dbReference type="GO" id="GO:0005524">
    <property type="term" value="F:ATP binding"/>
    <property type="evidence" value="ECO:0007669"/>
    <property type="project" value="UniProtKB-UniRule"/>
</dbReference>
<dbReference type="GO" id="GO:0004674">
    <property type="term" value="F:protein serine/threonine kinase activity"/>
    <property type="evidence" value="ECO:0007669"/>
    <property type="project" value="UniProtKB-KW"/>
</dbReference>